<dbReference type="PATRIC" id="fig|1560201.3.peg.2986"/>
<dbReference type="STRING" id="1560201.NG42_14050"/>
<organism evidence="2 5">
    <name type="scientific">Winslowiella iniecta</name>
    <dbReference type="NCBI Taxonomy" id="1560201"/>
    <lineage>
        <taxon>Bacteria</taxon>
        <taxon>Pseudomonadati</taxon>
        <taxon>Pseudomonadota</taxon>
        <taxon>Gammaproteobacteria</taxon>
        <taxon>Enterobacterales</taxon>
        <taxon>Erwiniaceae</taxon>
        <taxon>Winslowiella</taxon>
    </lineage>
</organism>
<protein>
    <submittedName>
        <fullName evidence="2">Cytoplasmic protein</fullName>
    </submittedName>
</protein>
<dbReference type="Pfam" id="PF13811">
    <property type="entry name" value="DUF4186"/>
    <property type="match status" value="1"/>
</dbReference>
<dbReference type="EMBL" id="JRXF01000019">
    <property type="protein sequence ID" value="KOC92645.1"/>
    <property type="molecule type" value="Genomic_DNA"/>
</dbReference>
<accession>A0A0L7T0Y8</accession>
<feature type="region of interest" description="Disordered" evidence="1">
    <location>
        <begin position="119"/>
        <end position="142"/>
    </location>
</feature>
<dbReference type="OrthoDB" id="3781311at2"/>
<evidence type="ECO:0000313" key="3">
    <source>
        <dbReference type="EMBL" id="KOC92645.1"/>
    </source>
</evidence>
<dbReference type="Proteomes" id="UP000036851">
    <property type="component" value="Unassembled WGS sequence"/>
</dbReference>
<dbReference type="EMBL" id="JRXE01000019">
    <property type="protein sequence ID" value="KOC88998.1"/>
    <property type="molecule type" value="Genomic_DNA"/>
</dbReference>
<gene>
    <name evidence="2" type="ORF">NG42_14050</name>
    <name evidence="3" type="ORF">NG43_12875</name>
</gene>
<keyword evidence="5" id="KW-1185">Reference proteome</keyword>
<dbReference type="AlphaFoldDB" id="A0A0L7T0Y8"/>
<name>A0A0L7T0Y8_9GAMM</name>
<dbReference type="RefSeq" id="WP_052900081.1">
    <property type="nucleotide sequence ID" value="NZ_JRXE01000019.1"/>
</dbReference>
<evidence type="ECO:0000313" key="2">
    <source>
        <dbReference type="EMBL" id="KOC88998.1"/>
    </source>
</evidence>
<dbReference type="InterPro" id="IPR020378">
    <property type="entry name" value="DUF4186"/>
</dbReference>
<evidence type="ECO:0000313" key="5">
    <source>
        <dbReference type="Proteomes" id="UP000037088"/>
    </source>
</evidence>
<proteinExistence type="predicted"/>
<reference evidence="4 5" key="1">
    <citation type="journal article" date="2015" name="Int. J. Syst. Evol. Microbiol.">
        <title>Erwinia iniecta sp. nov., isolated from Russian wheat aphids (Diuraphis noxia).</title>
        <authorList>
            <person name="Campillo T."/>
            <person name="Luna E."/>
            <person name="Portier P."/>
            <person name="Fischer-Le Saux M."/>
            <person name="Lapitan N."/>
            <person name="Tisserat N.A."/>
            <person name="Leach J.E."/>
        </authorList>
    </citation>
    <scope>NUCLEOTIDE SEQUENCE [LARGE SCALE GENOMIC DNA]</scope>
    <source>
        <strain evidence="2 5">B120</strain>
        <strain evidence="3 4">B149</strain>
    </source>
</reference>
<evidence type="ECO:0000313" key="4">
    <source>
        <dbReference type="Proteomes" id="UP000036851"/>
    </source>
</evidence>
<comment type="caution">
    <text evidence="2">The sequence shown here is derived from an EMBL/GenBank/DDBJ whole genome shotgun (WGS) entry which is preliminary data.</text>
</comment>
<dbReference type="Proteomes" id="UP000037088">
    <property type="component" value="Unassembled WGS sequence"/>
</dbReference>
<evidence type="ECO:0000256" key="1">
    <source>
        <dbReference type="SAM" id="MobiDB-lite"/>
    </source>
</evidence>
<sequence>MPTIDEILSQLSRSTFRQRFCLGRVEYDYCLNKGEAVVRQHASDFIQQRLSAAIPANDGKQTPMRGHPVFIAQHATATCCRGCLSQWHGIPQNQPMTAEQQALAVEVISAWIHRQMQKPALPPKKTIKKKAKPDASGQLDLL</sequence>